<keyword evidence="6" id="KW-1185">Reference proteome</keyword>
<dbReference type="InterPro" id="IPR036162">
    <property type="entry name" value="Resolvase-like_N_sf"/>
</dbReference>
<dbReference type="PROSITE" id="PS51736">
    <property type="entry name" value="RECOMBINASES_3"/>
    <property type="match status" value="1"/>
</dbReference>
<feature type="domain" description="Resolvase/invertase-type recombinase catalytic" evidence="4">
    <location>
        <begin position="6"/>
        <end position="146"/>
    </location>
</feature>
<keyword evidence="1" id="KW-0229">DNA integration</keyword>
<geneLocation type="plasmid" evidence="5 6">
    <name>unnamed</name>
</geneLocation>
<dbReference type="InterPro" id="IPR006118">
    <property type="entry name" value="Recombinase_CS"/>
</dbReference>
<evidence type="ECO:0000313" key="6">
    <source>
        <dbReference type="Proteomes" id="UP000258016"/>
    </source>
</evidence>
<dbReference type="PANTHER" id="PTHR30461">
    <property type="entry name" value="DNA-INVERTASE FROM LAMBDOID PROPHAGE"/>
    <property type="match status" value="1"/>
</dbReference>
<dbReference type="GeneID" id="303487709"/>
<dbReference type="Pfam" id="PF00239">
    <property type="entry name" value="Resolvase"/>
    <property type="match status" value="1"/>
</dbReference>
<dbReference type="SMART" id="SM00857">
    <property type="entry name" value="Resolvase"/>
    <property type="match status" value="1"/>
</dbReference>
<proteinExistence type="predicted"/>
<evidence type="ECO:0000256" key="3">
    <source>
        <dbReference type="ARBA" id="ARBA00023172"/>
    </source>
</evidence>
<gene>
    <name evidence="5" type="ORF">B5J99_19140</name>
</gene>
<keyword evidence="2" id="KW-0238">DNA-binding</keyword>
<dbReference type="SUPFAM" id="SSF53041">
    <property type="entry name" value="Resolvase-like"/>
    <property type="match status" value="1"/>
</dbReference>
<dbReference type="InterPro" id="IPR006119">
    <property type="entry name" value="Resolv_N"/>
</dbReference>
<evidence type="ECO:0000259" key="4">
    <source>
        <dbReference type="PROSITE" id="PS51736"/>
    </source>
</evidence>
<accession>A0ABM6MCS6</accession>
<dbReference type="CDD" id="cd03768">
    <property type="entry name" value="SR_ResInv"/>
    <property type="match status" value="1"/>
</dbReference>
<dbReference type="Gene3D" id="3.40.50.1390">
    <property type="entry name" value="Resolvase, N-terminal catalytic domain"/>
    <property type="match status" value="1"/>
</dbReference>
<dbReference type="InterPro" id="IPR050639">
    <property type="entry name" value="SSR_resolvase"/>
</dbReference>
<dbReference type="EMBL" id="CP020084">
    <property type="protein sequence ID" value="ASR53748.1"/>
    <property type="molecule type" value="Genomic_DNA"/>
</dbReference>
<dbReference type="RefSeq" id="WP_117353750.1">
    <property type="nucleotide sequence ID" value="NZ_CP020084.1"/>
</dbReference>
<dbReference type="PROSITE" id="PS00398">
    <property type="entry name" value="RECOMBINASES_2"/>
    <property type="match status" value="1"/>
</dbReference>
<sequence length="217" mass="23573">MPENVSMIGYTRVSKADGSQVHHLQHDALIAEGVDPKRIYQDSISGARDSRPGLDACLAALAPGDTLVIWKLDRLGRSLCHLVNTVGELTARGIGLKVLTGEGAMIDTTTASSRLMFGIGAALAEFERELIVERTRAGIASAQARGKHCGRPHELSPKKIRLLQRAMRKREKVVVDFVAEYGISKATAYRYVSPDGELRASAKRVLELQAEGQGKRS</sequence>
<evidence type="ECO:0000256" key="1">
    <source>
        <dbReference type="ARBA" id="ARBA00022908"/>
    </source>
</evidence>
<evidence type="ECO:0000256" key="2">
    <source>
        <dbReference type="ARBA" id="ARBA00023125"/>
    </source>
</evidence>
<organism evidence="5 6">
    <name type="scientific">Blastomonas fulva</name>
    <dbReference type="NCBI Taxonomy" id="1550728"/>
    <lineage>
        <taxon>Bacteria</taxon>
        <taxon>Pseudomonadati</taxon>
        <taxon>Pseudomonadota</taxon>
        <taxon>Alphaproteobacteria</taxon>
        <taxon>Sphingomonadales</taxon>
        <taxon>Sphingomonadaceae</taxon>
        <taxon>Blastomonas</taxon>
    </lineage>
</organism>
<keyword evidence="5" id="KW-0614">Plasmid</keyword>
<keyword evidence="3" id="KW-0233">DNA recombination</keyword>
<name>A0ABM6MCS6_9SPHN</name>
<reference evidence="5 6" key="1">
    <citation type="submission" date="2017-03" db="EMBL/GenBank/DDBJ databases">
        <title>Complete genome sequence of Blastomonas fulva degrading microcsystin LR.</title>
        <authorList>
            <person name="Lee H.-g."/>
            <person name="Jin L."/>
            <person name="oh H.-M."/>
        </authorList>
    </citation>
    <scope>NUCLEOTIDE SEQUENCE [LARGE SCALE GENOMIC DNA]</scope>
    <source>
        <strain evidence="5 6">T2</strain>
        <plasmid evidence="5 6">unnamed</plasmid>
    </source>
</reference>
<evidence type="ECO:0000313" key="5">
    <source>
        <dbReference type="EMBL" id="ASR53748.1"/>
    </source>
</evidence>
<dbReference type="PANTHER" id="PTHR30461:SF2">
    <property type="entry name" value="SERINE RECOMBINASE PINE-RELATED"/>
    <property type="match status" value="1"/>
</dbReference>
<protein>
    <submittedName>
        <fullName evidence="5">Resolvase</fullName>
    </submittedName>
</protein>
<dbReference type="Proteomes" id="UP000258016">
    <property type="component" value="Plasmid unnamed"/>
</dbReference>